<feature type="region of interest" description="Disordered" evidence="1">
    <location>
        <begin position="1"/>
        <end position="122"/>
    </location>
</feature>
<feature type="compositionally biased region" description="Low complexity" evidence="1">
    <location>
        <begin position="77"/>
        <end position="87"/>
    </location>
</feature>
<accession>S8A8F1</accession>
<keyword evidence="2" id="KW-1133">Transmembrane helix</keyword>
<evidence type="ECO:0000313" key="3">
    <source>
        <dbReference type="EMBL" id="EPS37361.1"/>
    </source>
</evidence>
<feature type="compositionally biased region" description="Polar residues" evidence="1">
    <location>
        <begin position="52"/>
        <end position="65"/>
    </location>
</feature>
<evidence type="ECO:0000256" key="1">
    <source>
        <dbReference type="SAM" id="MobiDB-lite"/>
    </source>
</evidence>
<organism evidence="3 4">
    <name type="scientific">Dactylellina haptotyla (strain CBS 200.50)</name>
    <name type="common">Nematode-trapping fungus</name>
    <name type="synonym">Monacrosporium haptotylum</name>
    <dbReference type="NCBI Taxonomy" id="1284197"/>
    <lineage>
        <taxon>Eukaryota</taxon>
        <taxon>Fungi</taxon>
        <taxon>Dikarya</taxon>
        <taxon>Ascomycota</taxon>
        <taxon>Pezizomycotina</taxon>
        <taxon>Orbiliomycetes</taxon>
        <taxon>Orbiliales</taxon>
        <taxon>Orbiliaceae</taxon>
        <taxon>Dactylellina</taxon>
    </lineage>
</organism>
<dbReference type="AlphaFoldDB" id="S8A8F1"/>
<comment type="caution">
    <text evidence="3">The sequence shown here is derived from an EMBL/GenBank/DDBJ whole genome shotgun (WGS) entry which is preliminary data.</text>
</comment>
<proteinExistence type="predicted"/>
<dbReference type="OrthoDB" id="5295596at2759"/>
<feature type="transmembrane region" description="Helical" evidence="2">
    <location>
        <begin position="251"/>
        <end position="271"/>
    </location>
</feature>
<feature type="compositionally biased region" description="Polar residues" evidence="1">
    <location>
        <begin position="33"/>
        <end position="43"/>
    </location>
</feature>
<feature type="transmembrane region" description="Helical" evidence="2">
    <location>
        <begin position="141"/>
        <end position="163"/>
    </location>
</feature>
<feature type="transmembrane region" description="Helical" evidence="2">
    <location>
        <begin position="317"/>
        <end position="340"/>
    </location>
</feature>
<keyword evidence="4" id="KW-1185">Reference proteome</keyword>
<feature type="compositionally biased region" description="Polar residues" evidence="1">
    <location>
        <begin position="14"/>
        <end position="26"/>
    </location>
</feature>
<dbReference type="Proteomes" id="UP000015100">
    <property type="component" value="Unassembled WGS sequence"/>
</dbReference>
<evidence type="ECO:0000313" key="4">
    <source>
        <dbReference type="Proteomes" id="UP000015100"/>
    </source>
</evidence>
<reference evidence="3 4" key="1">
    <citation type="journal article" date="2013" name="PLoS Genet.">
        <title>Genomic mechanisms accounting for the adaptation to parasitism in nematode-trapping fungi.</title>
        <authorList>
            <person name="Meerupati T."/>
            <person name="Andersson K.M."/>
            <person name="Friman E."/>
            <person name="Kumar D."/>
            <person name="Tunlid A."/>
            <person name="Ahren D."/>
        </authorList>
    </citation>
    <scope>NUCLEOTIDE SEQUENCE [LARGE SCALE GENOMIC DNA]</scope>
    <source>
        <strain evidence="3 4">CBS 200.50</strain>
    </source>
</reference>
<feature type="transmembrane region" description="Helical" evidence="2">
    <location>
        <begin position="212"/>
        <end position="231"/>
    </location>
</feature>
<name>S8A8F1_DACHA</name>
<gene>
    <name evidence="3" type="ORF">H072_8964</name>
</gene>
<keyword evidence="2" id="KW-0472">Membrane</keyword>
<feature type="compositionally biased region" description="Basic and acidic residues" evidence="1">
    <location>
        <begin position="1"/>
        <end position="13"/>
    </location>
</feature>
<keyword evidence="2" id="KW-0812">Transmembrane</keyword>
<sequence length="389" mass="44448">MEQRLPTHTRRESFSPSLGSPESDTFANARRASVSSNTGSSFSLIHHPDSDFGSNNGSPTRQSALPSLKRHPGHQRSFSGSGYSGSPPSSPRVPVIKSMRPSGEKTKSHTPRGSVDDSDSLHKPPKLHMIRGKWFYSRIRTVLYLLNWATTLSTFILVVYVWADDYLPFKNAVSTPRAYLRGTWQEISQEDLNRGVRGMQFRAWPQDIDLTGAYLIIAFCGTGTLVFFGLWLQNTFRSAKSYYIMFTRTEYFTLALLTIWTLGFGATAGYVTKIFKLDNDDRDFWSWTCTRVGMGHDIVFKRDIYYDGDCHLLTGSWYTLLCLCGFSLLALLTFPANIVYHSMNKNTGYSRFEQRLGLTAEQEDRLARRMSLRPKEQWKFPKWAKQQKK</sequence>
<dbReference type="OMA" id="FPANIVY"/>
<evidence type="ECO:0000256" key="2">
    <source>
        <dbReference type="SAM" id="Phobius"/>
    </source>
</evidence>
<dbReference type="HOGENOM" id="CLU_703941_0_0_1"/>
<reference evidence="4" key="2">
    <citation type="submission" date="2013-04" db="EMBL/GenBank/DDBJ databases">
        <title>Genomic mechanisms accounting for the adaptation to parasitism in nematode-trapping fungi.</title>
        <authorList>
            <person name="Ahren D.G."/>
        </authorList>
    </citation>
    <scope>NUCLEOTIDE SEQUENCE [LARGE SCALE GENOMIC DNA]</scope>
    <source>
        <strain evidence="4">CBS 200.50</strain>
    </source>
</reference>
<protein>
    <submittedName>
        <fullName evidence="3">Uncharacterized protein</fullName>
    </submittedName>
</protein>
<dbReference type="EMBL" id="AQGS01000660">
    <property type="protein sequence ID" value="EPS37361.1"/>
    <property type="molecule type" value="Genomic_DNA"/>
</dbReference>